<gene>
    <name evidence="2" type="ORF">M9Y10_026345</name>
</gene>
<name>A0ABR2H8F8_9EUKA</name>
<evidence type="ECO:0000313" key="2">
    <source>
        <dbReference type="EMBL" id="KAK8842118.1"/>
    </source>
</evidence>
<evidence type="ECO:0000313" key="3">
    <source>
        <dbReference type="Proteomes" id="UP001470230"/>
    </source>
</evidence>
<proteinExistence type="predicted"/>
<organism evidence="2 3">
    <name type="scientific">Tritrichomonas musculus</name>
    <dbReference type="NCBI Taxonomy" id="1915356"/>
    <lineage>
        <taxon>Eukaryota</taxon>
        <taxon>Metamonada</taxon>
        <taxon>Parabasalia</taxon>
        <taxon>Tritrichomonadida</taxon>
        <taxon>Tritrichomonadidae</taxon>
        <taxon>Tritrichomonas</taxon>
    </lineage>
</organism>
<dbReference type="EMBL" id="JAPFFF010000039">
    <property type="protein sequence ID" value="KAK8842118.1"/>
    <property type="molecule type" value="Genomic_DNA"/>
</dbReference>
<sequence>MQEQILFIIKYLLEKKQITNNDISLDSFFDNGISFPTFIARVFNYPKIPGIIEKPSSKSQCEQNNEKAFHFLLENSEKIKILNPSFQKAEDRIQLLKLIITIECFPENSIIIMKKMNMFLGQFNFNISNEGDLYNFTNISLLLNSFTNGVFPKTSSFFEISHICKKCQIPFFVDEYSIDKGNFPIFLVQIQILFDFFSECSHEKLDLIKAQIQKDQFENEIEEEEEENDSDEEIFKNGLMKLDSLMKFDKLKDIREMIEEQKEMYQTWNNYKNKFGHFFLNGILGFQLNFKIKLEFNSCYDLPTPKLNIKDDSDICQLFKYDESKRRWIFNITVYEKFFSVEKKNPEISLVLFVDSDYIDIGNLFYSLGKDIFGYDLGEDISVFAFRRLPKYIQDQKIFLFVHVPKSKINIENIFPLLYQIYTFLYTICNSNIVILNQKYFIFQLEFFRRLIRYSDYYKNYAKDQNGNKIFAGHSQLYYFQFMEIVKLSDGLIKNFIKTKYEKFDNYDKILAFCRSDKYDSCYRFNELKELFMHCHRRFSEISELYVCVTLDFKFEIIPASIELLVNVLFKNYLSKNKYNKNKKLVFGDIQEASKLFYIPYDFAFSEIYESELLKKAFAEDLFDKTIYIKKLKQASENHLTYFKNIITNQGFCSQKQIDMFFRGHQKYLQKQFFEIIKSTYKGTASLLYDKLIDVFDSQITEDFERIDVFYQEFKRKANEKKPEKFIDACQRGANYVINEVETTREIVVSVESDEEFEKIIPQDF</sequence>
<dbReference type="Proteomes" id="UP001470230">
    <property type="component" value="Unassembled WGS sequence"/>
</dbReference>
<evidence type="ECO:0000256" key="1">
    <source>
        <dbReference type="SAM" id="Coils"/>
    </source>
</evidence>
<keyword evidence="1" id="KW-0175">Coiled coil</keyword>
<keyword evidence="3" id="KW-1185">Reference proteome</keyword>
<reference evidence="2 3" key="1">
    <citation type="submission" date="2024-04" db="EMBL/GenBank/DDBJ databases">
        <title>Tritrichomonas musculus Genome.</title>
        <authorList>
            <person name="Alves-Ferreira E."/>
            <person name="Grigg M."/>
            <person name="Lorenzi H."/>
            <person name="Galac M."/>
        </authorList>
    </citation>
    <scope>NUCLEOTIDE SEQUENCE [LARGE SCALE GENOMIC DNA]</scope>
    <source>
        <strain evidence="2 3">EAF2021</strain>
    </source>
</reference>
<accession>A0ABR2H8F8</accession>
<protein>
    <submittedName>
        <fullName evidence="2">Uncharacterized protein</fullName>
    </submittedName>
</protein>
<feature type="coiled-coil region" evidence="1">
    <location>
        <begin position="207"/>
        <end position="234"/>
    </location>
</feature>
<comment type="caution">
    <text evidence="2">The sequence shown here is derived from an EMBL/GenBank/DDBJ whole genome shotgun (WGS) entry which is preliminary data.</text>
</comment>